<dbReference type="Pfam" id="PF13490">
    <property type="entry name" value="zf-HC2"/>
    <property type="match status" value="1"/>
</dbReference>
<evidence type="ECO:0000256" key="6">
    <source>
        <dbReference type="ARBA" id="ARBA00023136"/>
    </source>
</evidence>
<evidence type="ECO:0000313" key="14">
    <source>
        <dbReference type="Proteomes" id="UP000737402"/>
    </source>
</evidence>
<dbReference type="Pfam" id="PF10099">
    <property type="entry name" value="RskA_C"/>
    <property type="match status" value="1"/>
</dbReference>
<reference evidence="13 14" key="1">
    <citation type="submission" date="2021-01" db="EMBL/GenBank/DDBJ databases">
        <title>Genomic Encyclopedia of Type Strains, Phase IV (KMG-IV): sequencing the most valuable type-strain genomes for metagenomic binning, comparative biology and taxonomic classification.</title>
        <authorList>
            <person name="Goeker M."/>
        </authorList>
    </citation>
    <scope>NUCLEOTIDE SEQUENCE [LARGE SCALE GENOMIC DNA]</scope>
    <source>
        <strain evidence="13 14">DSM 25879</strain>
    </source>
</reference>
<evidence type="ECO:0000256" key="9">
    <source>
        <dbReference type="ARBA" id="ARBA00029829"/>
    </source>
</evidence>
<dbReference type="Proteomes" id="UP000737402">
    <property type="component" value="Unassembled WGS sequence"/>
</dbReference>
<evidence type="ECO:0000256" key="4">
    <source>
        <dbReference type="ARBA" id="ARBA00022692"/>
    </source>
</evidence>
<dbReference type="RefSeq" id="WP_204414812.1">
    <property type="nucleotide sequence ID" value="NZ_JAFBED010000003.1"/>
</dbReference>
<evidence type="ECO:0000256" key="8">
    <source>
        <dbReference type="ARBA" id="ARBA00024438"/>
    </source>
</evidence>
<comment type="similarity">
    <text evidence="7">Belongs to the zinc-associated anti-sigma factor (ZAS) superfamily. Anti-sigma-W factor family.</text>
</comment>
<name>A0ABS2NYC4_9BACI</name>
<dbReference type="InterPro" id="IPR041916">
    <property type="entry name" value="Anti_sigma_zinc_sf"/>
</dbReference>
<protein>
    <recommendedName>
        <fullName evidence="8">Anti-sigma-W factor RsiW</fullName>
    </recommendedName>
    <alternativeName>
        <fullName evidence="10">Regulator of SigK</fullName>
    </alternativeName>
    <alternativeName>
        <fullName evidence="9">Sigma-K anti-sigma factor RskA</fullName>
    </alternativeName>
</protein>
<evidence type="ECO:0000259" key="11">
    <source>
        <dbReference type="Pfam" id="PF10099"/>
    </source>
</evidence>
<keyword evidence="5" id="KW-1133">Transmembrane helix</keyword>
<keyword evidence="4" id="KW-0812">Transmembrane</keyword>
<dbReference type="PANTHER" id="PTHR37461">
    <property type="entry name" value="ANTI-SIGMA-K FACTOR RSKA"/>
    <property type="match status" value="1"/>
</dbReference>
<comment type="subcellular location">
    <subcellularLocation>
        <location evidence="2">Cell membrane</location>
    </subcellularLocation>
    <subcellularLocation>
        <location evidence="1">Membrane</location>
        <topology evidence="1">Single-pass membrane protein</topology>
    </subcellularLocation>
</comment>
<comment type="caution">
    <text evidence="13">The sequence shown here is derived from an EMBL/GenBank/DDBJ whole genome shotgun (WGS) entry which is preliminary data.</text>
</comment>
<feature type="domain" description="Anti-sigma K factor RskA C-terminal" evidence="11">
    <location>
        <begin position="108"/>
        <end position="239"/>
    </location>
</feature>
<evidence type="ECO:0000256" key="5">
    <source>
        <dbReference type="ARBA" id="ARBA00022989"/>
    </source>
</evidence>
<dbReference type="InterPro" id="IPR027383">
    <property type="entry name" value="Znf_put"/>
</dbReference>
<evidence type="ECO:0000256" key="3">
    <source>
        <dbReference type="ARBA" id="ARBA00022475"/>
    </source>
</evidence>
<sequence>MSQKCDLLLDYFNGHLTDKEREDFEQHAAACPECQEELKELQEVLGDMAFLSEPVTPPVEMKGRILGNVFAEEEVEPVSVENPTPVTGPTPLRKKATHKSKPWLTGLLAASLILSLLGNGYFLMQDEKEGSTDEQELVQPDSIVALEPSEAGGSGFAALFKQEQALSVMIQTQELPELKGTEVYQVWLLKDGAPIPAGDFTVDENGKGYVLYKVDPAENKDWDTIAITLEPEKGNQLPEGSILLSAGL</sequence>
<evidence type="ECO:0000256" key="10">
    <source>
        <dbReference type="ARBA" id="ARBA00030803"/>
    </source>
</evidence>
<accession>A0ABS2NYC4</accession>
<organism evidence="13 14">
    <name type="scientific">Sutcliffiella tianshenii</name>
    <dbReference type="NCBI Taxonomy" id="1463404"/>
    <lineage>
        <taxon>Bacteria</taxon>
        <taxon>Bacillati</taxon>
        <taxon>Bacillota</taxon>
        <taxon>Bacilli</taxon>
        <taxon>Bacillales</taxon>
        <taxon>Bacillaceae</taxon>
        <taxon>Sutcliffiella</taxon>
    </lineage>
</organism>
<feature type="domain" description="Putative zinc-finger" evidence="12">
    <location>
        <begin position="6"/>
        <end position="35"/>
    </location>
</feature>
<evidence type="ECO:0000256" key="7">
    <source>
        <dbReference type="ARBA" id="ARBA00024353"/>
    </source>
</evidence>
<proteinExistence type="inferred from homology"/>
<dbReference type="Gene3D" id="1.10.10.1320">
    <property type="entry name" value="Anti-sigma factor, zinc-finger domain"/>
    <property type="match status" value="1"/>
</dbReference>
<keyword evidence="14" id="KW-1185">Reference proteome</keyword>
<dbReference type="PANTHER" id="PTHR37461:SF1">
    <property type="entry name" value="ANTI-SIGMA-K FACTOR RSKA"/>
    <property type="match status" value="1"/>
</dbReference>
<evidence type="ECO:0000259" key="12">
    <source>
        <dbReference type="Pfam" id="PF13490"/>
    </source>
</evidence>
<gene>
    <name evidence="13" type="ORF">JOC95_001493</name>
</gene>
<keyword evidence="3" id="KW-1003">Cell membrane</keyword>
<dbReference type="InterPro" id="IPR018764">
    <property type="entry name" value="RskA_C"/>
</dbReference>
<evidence type="ECO:0000256" key="1">
    <source>
        <dbReference type="ARBA" id="ARBA00004167"/>
    </source>
</evidence>
<keyword evidence="6" id="KW-0472">Membrane</keyword>
<evidence type="ECO:0000313" key="13">
    <source>
        <dbReference type="EMBL" id="MBM7619641.1"/>
    </source>
</evidence>
<dbReference type="InterPro" id="IPR051474">
    <property type="entry name" value="Anti-sigma-K/W_factor"/>
</dbReference>
<dbReference type="EMBL" id="JAFBED010000003">
    <property type="protein sequence ID" value="MBM7619641.1"/>
    <property type="molecule type" value="Genomic_DNA"/>
</dbReference>
<evidence type="ECO:0000256" key="2">
    <source>
        <dbReference type="ARBA" id="ARBA00004236"/>
    </source>
</evidence>